<keyword evidence="2" id="KW-1185">Reference proteome</keyword>
<sequence>MYRKFFSSFKITNLLTLKFKQHHILVNNKQKQLLQLMILKRFLEYQQKIKWECQFFFLLKNKICFFHPIFFRFEFLKFLQNVILFKFLMQNRQLRNYYLQNYQVFRILYYKRQFNQQMVLNCVTRRLFIQFFIIY</sequence>
<evidence type="ECO:0000313" key="2">
    <source>
        <dbReference type="Proteomes" id="UP000688137"/>
    </source>
</evidence>
<name>A0A8S1M3Y2_PARPR</name>
<evidence type="ECO:0000313" key="1">
    <source>
        <dbReference type="EMBL" id="CAD8074717.1"/>
    </source>
</evidence>
<organism evidence="1 2">
    <name type="scientific">Paramecium primaurelia</name>
    <dbReference type="NCBI Taxonomy" id="5886"/>
    <lineage>
        <taxon>Eukaryota</taxon>
        <taxon>Sar</taxon>
        <taxon>Alveolata</taxon>
        <taxon>Ciliophora</taxon>
        <taxon>Intramacronucleata</taxon>
        <taxon>Oligohymenophorea</taxon>
        <taxon>Peniculida</taxon>
        <taxon>Parameciidae</taxon>
        <taxon>Paramecium</taxon>
    </lineage>
</organism>
<dbReference type="AlphaFoldDB" id="A0A8S1M3Y2"/>
<proteinExistence type="predicted"/>
<accession>A0A8S1M3Y2</accession>
<protein>
    <submittedName>
        <fullName evidence="1">Uncharacterized protein</fullName>
    </submittedName>
</protein>
<gene>
    <name evidence="1" type="ORF">PPRIM_AZ9-3.1.T0530115</name>
</gene>
<dbReference type="EMBL" id="CAJJDM010000053">
    <property type="protein sequence ID" value="CAD8074717.1"/>
    <property type="molecule type" value="Genomic_DNA"/>
</dbReference>
<reference evidence="1" key="1">
    <citation type="submission" date="2021-01" db="EMBL/GenBank/DDBJ databases">
        <authorList>
            <consortium name="Genoscope - CEA"/>
            <person name="William W."/>
        </authorList>
    </citation>
    <scope>NUCLEOTIDE SEQUENCE</scope>
</reference>
<comment type="caution">
    <text evidence="1">The sequence shown here is derived from an EMBL/GenBank/DDBJ whole genome shotgun (WGS) entry which is preliminary data.</text>
</comment>
<dbReference type="Proteomes" id="UP000688137">
    <property type="component" value="Unassembled WGS sequence"/>
</dbReference>